<evidence type="ECO:0000259" key="10">
    <source>
        <dbReference type="PROSITE" id="PS51898"/>
    </source>
</evidence>
<evidence type="ECO:0000313" key="13">
    <source>
        <dbReference type="Proteomes" id="UP000808337"/>
    </source>
</evidence>
<proteinExistence type="predicted"/>
<evidence type="ECO:0000256" key="7">
    <source>
        <dbReference type="ARBA" id="ARBA00023172"/>
    </source>
</evidence>
<accession>A0A9D7XQL2</accession>
<evidence type="ECO:0000256" key="9">
    <source>
        <dbReference type="PROSITE-ProRule" id="PRU01248"/>
    </source>
</evidence>
<dbReference type="PANTHER" id="PTHR30349:SF77">
    <property type="entry name" value="TYROSINE RECOMBINASE XERC"/>
    <property type="match status" value="1"/>
</dbReference>
<keyword evidence="5" id="KW-0229">DNA integration</keyword>
<gene>
    <name evidence="12" type="ORF">IPP15_18255</name>
</gene>
<evidence type="ECO:0000256" key="1">
    <source>
        <dbReference type="ARBA" id="ARBA00004496"/>
    </source>
</evidence>
<organism evidence="12 13">
    <name type="scientific">Candidatus Opimibacter skivensis</name>
    <dbReference type="NCBI Taxonomy" id="2982028"/>
    <lineage>
        <taxon>Bacteria</taxon>
        <taxon>Pseudomonadati</taxon>
        <taxon>Bacteroidota</taxon>
        <taxon>Saprospiria</taxon>
        <taxon>Saprospirales</taxon>
        <taxon>Saprospiraceae</taxon>
        <taxon>Candidatus Opimibacter</taxon>
    </lineage>
</organism>
<keyword evidence="2" id="KW-0963">Cytoplasm</keyword>
<evidence type="ECO:0000256" key="4">
    <source>
        <dbReference type="ARBA" id="ARBA00022829"/>
    </source>
</evidence>
<protein>
    <submittedName>
        <fullName evidence="12">Tyrosine-type recombinase/integrase</fullName>
    </submittedName>
</protein>
<comment type="subcellular location">
    <subcellularLocation>
        <location evidence="1">Cytoplasm</location>
    </subcellularLocation>
</comment>
<evidence type="ECO:0000256" key="5">
    <source>
        <dbReference type="ARBA" id="ARBA00022908"/>
    </source>
</evidence>
<keyword evidence="4" id="KW-0159">Chromosome partition</keyword>
<feature type="domain" description="Tyr recombinase" evidence="10">
    <location>
        <begin position="109"/>
        <end position="294"/>
    </location>
</feature>
<dbReference type="GO" id="GO:0051301">
    <property type="term" value="P:cell division"/>
    <property type="evidence" value="ECO:0007669"/>
    <property type="project" value="UniProtKB-KW"/>
</dbReference>
<dbReference type="InterPro" id="IPR010998">
    <property type="entry name" value="Integrase_recombinase_N"/>
</dbReference>
<dbReference type="GO" id="GO:0003677">
    <property type="term" value="F:DNA binding"/>
    <property type="evidence" value="ECO:0007669"/>
    <property type="project" value="UniProtKB-UniRule"/>
</dbReference>
<dbReference type="InterPro" id="IPR004107">
    <property type="entry name" value="Integrase_SAM-like_N"/>
</dbReference>
<dbReference type="SUPFAM" id="SSF56349">
    <property type="entry name" value="DNA breaking-rejoining enzymes"/>
    <property type="match status" value="1"/>
</dbReference>
<dbReference type="AlphaFoldDB" id="A0A9D7XQL2"/>
<comment type="caution">
    <text evidence="12">The sequence shown here is derived from an EMBL/GenBank/DDBJ whole genome shotgun (WGS) entry which is preliminary data.</text>
</comment>
<dbReference type="Proteomes" id="UP000808337">
    <property type="component" value="Unassembled WGS sequence"/>
</dbReference>
<dbReference type="PROSITE" id="PS51900">
    <property type="entry name" value="CB"/>
    <property type="match status" value="1"/>
</dbReference>
<dbReference type="InterPro" id="IPR044068">
    <property type="entry name" value="CB"/>
</dbReference>
<evidence type="ECO:0000259" key="11">
    <source>
        <dbReference type="PROSITE" id="PS51900"/>
    </source>
</evidence>
<dbReference type="InterPro" id="IPR013762">
    <property type="entry name" value="Integrase-like_cat_sf"/>
</dbReference>
<dbReference type="Gene3D" id="1.10.443.10">
    <property type="entry name" value="Intergrase catalytic core"/>
    <property type="match status" value="1"/>
</dbReference>
<keyword evidence="7" id="KW-0233">DNA recombination</keyword>
<dbReference type="GO" id="GO:0006310">
    <property type="term" value="P:DNA recombination"/>
    <property type="evidence" value="ECO:0007669"/>
    <property type="project" value="UniProtKB-KW"/>
</dbReference>
<dbReference type="PANTHER" id="PTHR30349">
    <property type="entry name" value="PHAGE INTEGRASE-RELATED"/>
    <property type="match status" value="1"/>
</dbReference>
<keyword evidence="6 9" id="KW-0238">DNA-binding</keyword>
<dbReference type="Gene3D" id="1.10.150.130">
    <property type="match status" value="1"/>
</dbReference>
<evidence type="ECO:0000256" key="6">
    <source>
        <dbReference type="ARBA" id="ARBA00023125"/>
    </source>
</evidence>
<keyword evidence="8" id="KW-0131">Cell cycle</keyword>
<dbReference type="GO" id="GO:0005737">
    <property type="term" value="C:cytoplasm"/>
    <property type="evidence" value="ECO:0007669"/>
    <property type="project" value="UniProtKB-SubCell"/>
</dbReference>
<dbReference type="InterPro" id="IPR050090">
    <property type="entry name" value="Tyrosine_recombinase_XerCD"/>
</dbReference>
<reference evidence="12 13" key="1">
    <citation type="submission" date="2020-10" db="EMBL/GenBank/DDBJ databases">
        <title>Connecting structure to function with the recovery of over 1000 high-quality activated sludge metagenome-assembled genomes encoding full-length rRNA genes using long-read sequencing.</title>
        <authorList>
            <person name="Singleton C.M."/>
            <person name="Petriglieri F."/>
            <person name="Kristensen J.M."/>
            <person name="Kirkegaard R.H."/>
            <person name="Michaelsen T.Y."/>
            <person name="Andersen M.H."/>
            <person name="Karst S.M."/>
            <person name="Dueholm M.S."/>
            <person name="Nielsen P.H."/>
            <person name="Albertsen M."/>
        </authorList>
    </citation>
    <scope>NUCLEOTIDE SEQUENCE [LARGE SCALE GENOMIC DNA]</scope>
    <source>
        <strain evidence="12">Ribe_18-Q3-R11-54_MAXAC.273</strain>
    </source>
</reference>
<evidence type="ECO:0000256" key="3">
    <source>
        <dbReference type="ARBA" id="ARBA00022618"/>
    </source>
</evidence>
<evidence type="ECO:0000256" key="2">
    <source>
        <dbReference type="ARBA" id="ARBA00022490"/>
    </source>
</evidence>
<sequence length="304" mass="35376">MTREDLLTRFRDYLQYERRYSIHTLEGYIRDNRQFSDFLSFQYGIEDVTSVNHHHIRSWVVSLLQKKNVSVSVRRKLSSLAHFFKWMRRSGHMTHNPILKVQLPKKPDRLPVSIPESVLKRLWNSIEVHSEKNFSELRDQAIIALLYGSGLRRSELINLKVTDIDPDRNMLRITGKGRKFRQVPISTEVVRLLKRLEELNLESREQTKEDRVILTDNGKPCYPKFVHNRVVAMLGTVTTAEKKSPHVLRHSMATHLMDHGAELNAVKAILGHSSLAATQVYTHNSISRLKEVYRQAHPTSKLKS</sequence>
<dbReference type="InterPro" id="IPR002104">
    <property type="entry name" value="Integrase_catalytic"/>
</dbReference>
<dbReference type="PROSITE" id="PS51898">
    <property type="entry name" value="TYR_RECOMBINASE"/>
    <property type="match status" value="1"/>
</dbReference>
<evidence type="ECO:0000256" key="8">
    <source>
        <dbReference type="ARBA" id="ARBA00023306"/>
    </source>
</evidence>
<keyword evidence="3" id="KW-0132">Cell division</keyword>
<dbReference type="InterPro" id="IPR011010">
    <property type="entry name" value="DNA_brk_join_enz"/>
</dbReference>
<dbReference type="EMBL" id="JADKGY010000029">
    <property type="protein sequence ID" value="MBK9984280.1"/>
    <property type="molecule type" value="Genomic_DNA"/>
</dbReference>
<evidence type="ECO:0000313" key="12">
    <source>
        <dbReference type="EMBL" id="MBK9984280.1"/>
    </source>
</evidence>
<feature type="domain" description="Core-binding (CB)" evidence="11">
    <location>
        <begin position="1"/>
        <end position="88"/>
    </location>
</feature>
<dbReference type="Pfam" id="PF00589">
    <property type="entry name" value="Phage_integrase"/>
    <property type="match status" value="1"/>
</dbReference>
<dbReference type="GO" id="GO:0015074">
    <property type="term" value="P:DNA integration"/>
    <property type="evidence" value="ECO:0007669"/>
    <property type="project" value="UniProtKB-KW"/>
</dbReference>
<dbReference type="GO" id="GO:0007059">
    <property type="term" value="P:chromosome segregation"/>
    <property type="evidence" value="ECO:0007669"/>
    <property type="project" value="UniProtKB-KW"/>
</dbReference>
<name>A0A9D7XQL2_9BACT</name>
<dbReference type="Pfam" id="PF02899">
    <property type="entry name" value="Phage_int_SAM_1"/>
    <property type="match status" value="1"/>
</dbReference>